<dbReference type="InterPro" id="IPR011990">
    <property type="entry name" value="TPR-like_helical_dom_sf"/>
</dbReference>
<proteinExistence type="predicted"/>
<dbReference type="InterPro" id="IPR019734">
    <property type="entry name" value="TPR_rpt"/>
</dbReference>
<dbReference type="Proteomes" id="UP000820977">
    <property type="component" value="Unassembled WGS sequence"/>
</dbReference>
<dbReference type="Pfam" id="PF13181">
    <property type="entry name" value="TPR_8"/>
    <property type="match status" value="1"/>
</dbReference>
<dbReference type="RefSeq" id="WP_172345113.1">
    <property type="nucleotide sequence ID" value="NZ_CASYYZ010000096.1"/>
</dbReference>
<dbReference type="Gene3D" id="1.25.40.10">
    <property type="entry name" value="Tetratricopeptide repeat domain"/>
    <property type="match status" value="2"/>
</dbReference>
<comment type="caution">
    <text evidence="1">The sequence shown here is derived from an EMBL/GenBank/DDBJ whole genome shotgun (WGS) entry which is preliminary data.</text>
</comment>
<keyword evidence="2" id="KW-1185">Reference proteome</keyword>
<accession>A0ABX2B2F4</accession>
<name>A0ABX2B2F4_9BACT</name>
<evidence type="ECO:0000313" key="2">
    <source>
        <dbReference type="Proteomes" id="UP000820977"/>
    </source>
</evidence>
<gene>
    <name evidence="1" type="ORF">HPS54_09000</name>
</gene>
<sequence length="385" mass="44299">MNNPTKLLLFILSGILLTSCNFPRRKNKLTLTEYALQSVQDSMRQGRTGAAERIIGKELGEATDSNAYYLWLCMRAKRYFTEMKADSFLMLNNRTGDYLRRTPSSDFHTRHRLEVEWLVERGAFYASMAGIPDSAIFYNKKALERMDGLTNDIPYRIMALTNIADIYRQNGQPDLSADSYMQALNVADSAELHNDTYIIIYMGISSVYTAMGDFKESKIWWERTKSLMPYMTRNDKFFYYNNRGNDYYQQGLYKEARTCFENAETMLEGSAGAEWDIAFVRTNLADVYIKLGMGDKASRLIDEAERYFRQVGFDIPLYYLETQRIELALLNGDTKGAVRLADAAVERPDMLPEQRLMRMKAIESAARMNGQWEKAFNTAVGIKAL</sequence>
<dbReference type="SUPFAM" id="SSF48452">
    <property type="entry name" value="TPR-like"/>
    <property type="match status" value="1"/>
</dbReference>
<evidence type="ECO:0000313" key="1">
    <source>
        <dbReference type="EMBL" id="NPE25647.1"/>
    </source>
</evidence>
<dbReference type="SMART" id="SM00028">
    <property type="entry name" value="TPR"/>
    <property type="match status" value="4"/>
</dbReference>
<dbReference type="Pfam" id="PF13424">
    <property type="entry name" value="TPR_12"/>
    <property type="match status" value="1"/>
</dbReference>
<dbReference type="PROSITE" id="PS51257">
    <property type="entry name" value="PROKAR_LIPOPROTEIN"/>
    <property type="match status" value="1"/>
</dbReference>
<reference evidence="1 2" key="1">
    <citation type="submission" date="2020-05" db="EMBL/GenBank/DDBJ databases">
        <title>Distinct polysaccharide utilization as determinants for interspecies competition between intestinal Prevotella spp.</title>
        <authorList>
            <person name="Galvez E.J.C."/>
            <person name="Iljazovic A."/>
            <person name="Strowig T."/>
        </authorList>
    </citation>
    <scope>NUCLEOTIDE SEQUENCE [LARGE SCALE GENOMIC DNA]</scope>
    <source>
        <strain evidence="1 2">PCHR</strain>
    </source>
</reference>
<protein>
    <submittedName>
        <fullName evidence="1">Tetratricopeptide repeat protein</fullName>
    </submittedName>
</protein>
<organism evidence="1 2">
    <name type="scientific">Xylanibacter caecicola</name>
    <dbReference type="NCBI Taxonomy" id="2736294"/>
    <lineage>
        <taxon>Bacteria</taxon>
        <taxon>Pseudomonadati</taxon>
        <taxon>Bacteroidota</taxon>
        <taxon>Bacteroidia</taxon>
        <taxon>Bacteroidales</taxon>
        <taxon>Prevotellaceae</taxon>
        <taxon>Xylanibacter</taxon>
    </lineage>
</organism>
<dbReference type="EMBL" id="JABKKJ010000015">
    <property type="protein sequence ID" value="NPE25647.1"/>
    <property type="molecule type" value="Genomic_DNA"/>
</dbReference>